<proteinExistence type="inferred from homology"/>
<evidence type="ECO:0000313" key="2">
    <source>
        <dbReference type="EMBL" id="MDU0113379.1"/>
    </source>
</evidence>
<protein>
    <submittedName>
        <fullName evidence="2">YacL family protein</fullName>
    </submittedName>
</protein>
<sequence>MDYEFIFDTNTKVHSVAVAGEQFAVGRFLNTEFVLDDNSVEQLNDLIELLETSIEGVVEFTEWSIEIDRDDLTISHSSQLETKSEKEKTAQLEQDLSDLEWDFQCECGKADLLELLVAWVDFRSE</sequence>
<evidence type="ECO:0000256" key="1">
    <source>
        <dbReference type="ARBA" id="ARBA00005367"/>
    </source>
</evidence>
<dbReference type="InterPro" id="IPR008249">
    <property type="entry name" value="UPF0231"/>
</dbReference>
<dbReference type="RefSeq" id="WP_315946983.1">
    <property type="nucleotide sequence ID" value="NZ_JAWCUA010000007.1"/>
</dbReference>
<dbReference type="Pfam" id="PF06062">
    <property type="entry name" value="UPF0231"/>
    <property type="match status" value="1"/>
</dbReference>
<reference evidence="2 3" key="1">
    <citation type="submission" date="2023-10" db="EMBL/GenBank/DDBJ databases">
        <title>Psychrosphaera aquimaarina strain SW33 isolated from seawater.</title>
        <authorList>
            <person name="Bayburt H."/>
            <person name="Kim J.M."/>
            <person name="Choi B.J."/>
            <person name="Jeon C.O."/>
        </authorList>
    </citation>
    <scope>NUCLEOTIDE SEQUENCE [LARGE SCALE GENOMIC DNA]</scope>
    <source>
        <strain evidence="2 3">KCTC 52743</strain>
    </source>
</reference>
<comment type="caution">
    <text evidence="2">The sequence shown here is derived from an EMBL/GenBank/DDBJ whole genome shotgun (WGS) entry which is preliminary data.</text>
</comment>
<organism evidence="2 3">
    <name type="scientific">Psychrosphaera aquimarina</name>
    <dbReference type="NCBI Taxonomy" id="2044854"/>
    <lineage>
        <taxon>Bacteria</taxon>
        <taxon>Pseudomonadati</taxon>
        <taxon>Pseudomonadota</taxon>
        <taxon>Gammaproteobacteria</taxon>
        <taxon>Alteromonadales</taxon>
        <taxon>Pseudoalteromonadaceae</taxon>
        <taxon>Psychrosphaera</taxon>
    </lineage>
</organism>
<evidence type="ECO:0000313" key="3">
    <source>
        <dbReference type="Proteomes" id="UP001257914"/>
    </source>
</evidence>
<dbReference type="EMBL" id="JAWCUA010000007">
    <property type="protein sequence ID" value="MDU0113379.1"/>
    <property type="molecule type" value="Genomic_DNA"/>
</dbReference>
<dbReference type="Proteomes" id="UP001257914">
    <property type="component" value="Unassembled WGS sequence"/>
</dbReference>
<name>A0ABU3R122_9GAMM</name>
<comment type="similarity">
    <text evidence="1">Belongs to the UPF0231 family.</text>
</comment>
<accession>A0ABU3R122</accession>
<keyword evidence="3" id="KW-1185">Reference proteome</keyword>
<gene>
    <name evidence="2" type="ORF">RT723_10305</name>
</gene>